<dbReference type="Pfam" id="PF01966">
    <property type="entry name" value="HD"/>
    <property type="match status" value="1"/>
</dbReference>
<evidence type="ECO:0000259" key="1">
    <source>
        <dbReference type="Pfam" id="PF01966"/>
    </source>
</evidence>
<organism evidence="2 3">
    <name type="scientific">Candidatus Staskawiczbacteria bacterium RIFCSPHIGHO2_02_FULL_33_16</name>
    <dbReference type="NCBI Taxonomy" id="1802204"/>
    <lineage>
        <taxon>Bacteria</taxon>
        <taxon>Candidatus Staskawicziibacteriota</taxon>
    </lineage>
</organism>
<dbReference type="EMBL" id="MHOQ01000030">
    <property type="protein sequence ID" value="OGZ66213.1"/>
    <property type="molecule type" value="Genomic_DNA"/>
</dbReference>
<evidence type="ECO:0000313" key="2">
    <source>
        <dbReference type="EMBL" id="OGZ66213.1"/>
    </source>
</evidence>
<accession>A0A1G2HUS2</accession>
<gene>
    <name evidence="2" type="ORF">A3D34_01390</name>
</gene>
<dbReference type="SUPFAM" id="SSF109604">
    <property type="entry name" value="HD-domain/PDEase-like"/>
    <property type="match status" value="1"/>
</dbReference>
<proteinExistence type="predicted"/>
<evidence type="ECO:0000313" key="3">
    <source>
        <dbReference type="Proteomes" id="UP000179183"/>
    </source>
</evidence>
<sequence>MSEISTRDGSSLEESNKEKVRIFEEKKHKFFVKLGLSVREALKMHKESELWDWDEKRNRSWKNVSKHCLVETARALIFADKLGFSKERKRDLMIAAALHDFFKRKEIDIIEEKNMTWNSILEAEEKASETLDEALEKKNFNKDVIEIIVSKSFDPSVKKQILEKENLSQEDITCLVLMYIDSYTDGDEWVKPSEIGEDGEAVNALDRREQGSQERYGLLSEDSKKYFNGESIFSIHRRTGHQIEKILVDILQQRGNGNIAPEDLPYFIDQEIKAEIESQT</sequence>
<reference evidence="2 3" key="1">
    <citation type="journal article" date="2016" name="Nat. Commun.">
        <title>Thousands of microbial genomes shed light on interconnected biogeochemical processes in an aquifer system.</title>
        <authorList>
            <person name="Anantharaman K."/>
            <person name="Brown C.T."/>
            <person name="Hug L.A."/>
            <person name="Sharon I."/>
            <person name="Castelle C.J."/>
            <person name="Probst A.J."/>
            <person name="Thomas B.C."/>
            <person name="Singh A."/>
            <person name="Wilkins M.J."/>
            <person name="Karaoz U."/>
            <person name="Brodie E.L."/>
            <person name="Williams K.H."/>
            <person name="Hubbard S.S."/>
            <person name="Banfield J.F."/>
        </authorList>
    </citation>
    <scope>NUCLEOTIDE SEQUENCE [LARGE SCALE GENOMIC DNA]</scope>
</reference>
<dbReference type="CDD" id="cd00077">
    <property type="entry name" value="HDc"/>
    <property type="match status" value="1"/>
</dbReference>
<name>A0A1G2HUS2_9BACT</name>
<dbReference type="Proteomes" id="UP000179183">
    <property type="component" value="Unassembled WGS sequence"/>
</dbReference>
<comment type="caution">
    <text evidence="2">The sequence shown here is derived from an EMBL/GenBank/DDBJ whole genome shotgun (WGS) entry which is preliminary data.</text>
</comment>
<protein>
    <recommendedName>
        <fullName evidence="1">HD domain-containing protein</fullName>
    </recommendedName>
</protein>
<dbReference type="InterPro" id="IPR003607">
    <property type="entry name" value="HD/PDEase_dom"/>
</dbReference>
<dbReference type="InterPro" id="IPR006674">
    <property type="entry name" value="HD_domain"/>
</dbReference>
<feature type="domain" description="HD" evidence="1">
    <location>
        <begin position="66"/>
        <end position="183"/>
    </location>
</feature>
<dbReference type="AlphaFoldDB" id="A0A1G2HUS2"/>